<sequence length="98" mass="11281">MIAMANHSVRVVTEMNTNAFIQERERAYHCDICGKSFTERNRIIVISVVNHSQLETRLHTGEKLYHSDACGKSFCENSNVTLHKYSHTGETPYQCDIY</sequence>
<evidence type="ECO:0000256" key="3">
    <source>
        <dbReference type="ARBA" id="ARBA00022737"/>
    </source>
</evidence>
<dbReference type="PANTHER" id="PTHR24394">
    <property type="entry name" value="ZINC FINGER PROTEIN"/>
    <property type="match status" value="1"/>
</dbReference>
<keyword evidence="4 7" id="KW-0863">Zinc-finger</keyword>
<keyword evidence="2" id="KW-0479">Metal-binding</keyword>
<evidence type="ECO:0000259" key="8">
    <source>
        <dbReference type="PROSITE" id="PS50157"/>
    </source>
</evidence>
<dbReference type="SUPFAM" id="SSF57667">
    <property type="entry name" value="beta-beta-alpha zinc fingers"/>
    <property type="match status" value="1"/>
</dbReference>
<keyword evidence="10" id="KW-1185">Reference proteome</keyword>
<feature type="domain" description="C2H2-type" evidence="8">
    <location>
        <begin position="28"/>
        <end position="64"/>
    </location>
</feature>
<feature type="domain" description="C2H2-type" evidence="8">
    <location>
        <begin position="65"/>
        <end position="92"/>
    </location>
</feature>
<dbReference type="InterPro" id="IPR036236">
    <property type="entry name" value="Znf_C2H2_sf"/>
</dbReference>
<name>A0AA36BXJ4_OCTVU</name>
<dbReference type="Gene3D" id="3.30.160.60">
    <property type="entry name" value="Classic Zinc Finger"/>
    <property type="match status" value="2"/>
</dbReference>
<evidence type="ECO:0000256" key="2">
    <source>
        <dbReference type="ARBA" id="ARBA00022723"/>
    </source>
</evidence>
<dbReference type="GO" id="GO:0008270">
    <property type="term" value="F:zinc ion binding"/>
    <property type="evidence" value="ECO:0007669"/>
    <property type="project" value="UniProtKB-KW"/>
</dbReference>
<protein>
    <submittedName>
        <fullName evidence="9">---NA</fullName>
    </submittedName>
</protein>
<reference evidence="9" key="1">
    <citation type="submission" date="2023-08" db="EMBL/GenBank/DDBJ databases">
        <authorList>
            <person name="Alioto T."/>
            <person name="Alioto T."/>
            <person name="Gomez Garrido J."/>
        </authorList>
    </citation>
    <scope>NUCLEOTIDE SEQUENCE</scope>
</reference>
<proteinExistence type="predicted"/>
<dbReference type="Proteomes" id="UP001162480">
    <property type="component" value="Chromosome 28"/>
</dbReference>
<evidence type="ECO:0000256" key="7">
    <source>
        <dbReference type="PROSITE-ProRule" id="PRU00042"/>
    </source>
</evidence>
<gene>
    <name evidence="9" type="ORF">OCTVUL_1B024280</name>
</gene>
<evidence type="ECO:0000256" key="5">
    <source>
        <dbReference type="ARBA" id="ARBA00022833"/>
    </source>
</evidence>
<dbReference type="EMBL" id="OX597841">
    <property type="protein sequence ID" value="CAI9742495.1"/>
    <property type="molecule type" value="Genomic_DNA"/>
</dbReference>
<dbReference type="AlphaFoldDB" id="A0AA36BXJ4"/>
<keyword evidence="5" id="KW-0862">Zinc</keyword>
<evidence type="ECO:0000256" key="6">
    <source>
        <dbReference type="ARBA" id="ARBA00023242"/>
    </source>
</evidence>
<dbReference type="InterPro" id="IPR013087">
    <property type="entry name" value="Znf_C2H2_type"/>
</dbReference>
<dbReference type="GO" id="GO:0000981">
    <property type="term" value="F:DNA-binding transcription factor activity, RNA polymerase II-specific"/>
    <property type="evidence" value="ECO:0007669"/>
    <property type="project" value="TreeGrafter"/>
</dbReference>
<keyword evidence="6" id="KW-0539">Nucleus</keyword>
<evidence type="ECO:0000313" key="9">
    <source>
        <dbReference type="EMBL" id="CAI9742495.1"/>
    </source>
</evidence>
<evidence type="ECO:0000313" key="10">
    <source>
        <dbReference type="Proteomes" id="UP001162480"/>
    </source>
</evidence>
<dbReference type="FunFam" id="3.30.160.60:FF:002343">
    <property type="entry name" value="Zinc finger protein 33A"/>
    <property type="match status" value="1"/>
</dbReference>
<organism evidence="9 10">
    <name type="scientific">Octopus vulgaris</name>
    <name type="common">Common octopus</name>
    <dbReference type="NCBI Taxonomy" id="6645"/>
    <lineage>
        <taxon>Eukaryota</taxon>
        <taxon>Metazoa</taxon>
        <taxon>Spiralia</taxon>
        <taxon>Lophotrochozoa</taxon>
        <taxon>Mollusca</taxon>
        <taxon>Cephalopoda</taxon>
        <taxon>Coleoidea</taxon>
        <taxon>Octopodiformes</taxon>
        <taxon>Octopoda</taxon>
        <taxon>Incirrata</taxon>
        <taxon>Octopodidae</taxon>
        <taxon>Octopus</taxon>
    </lineage>
</organism>
<dbReference type="GO" id="GO:0005634">
    <property type="term" value="C:nucleus"/>
    <property type="evidence" value="ECO:0007669"/>
    <property type="project" value="UniProtKB-SubCell"/>
</dbReference>
<evidence type="ECO:0000256" key="4">
    <source>
        <dbReference type="ARBA" id="ARBA00022771"/>
    </source>
</evidence>
<dbReference type="PANTHER" id="PTHR24394:SF29">
    <property type="entry name" value="MYONEURIN"/>
    <property type="match status" value="1"/>
</dbReference>
<evidence type="ECO:0000256" key="1">
    <source>
        <dbReference type="ARBA" id="ARBA00004123"/>
    </source>
</evidence>
<accession>A0AA36BXJ4</accession>
<dbReference type="PROSITE" id="PS50157">
    <property type="entry name" value="ZINC_FINGER_C2H2_2"/>
    <property type="match status" value="2"/>
</dbReference>
<comment type="subcellular location">
    <subcellularLocation>
        <location evidence="1">Nucleus</location>
    </subcellularLocation>
</comment>
<keyword evidence="3" id="KW-0677">Repeat</keyword>